<evidence type="ECO:0000313" key="3">
    <source>
        <dbReference type="Proteomes" id="UP000823388"/>
    </source>
</evidence>
<feature type="region of interest" description="Disordered" evidence="1">
    <location>
        <begin position="1"/>
        <end position="81"/>
    </location>
</feature>
<dbReference type="AlphaFoldDB" id="A0A8T0NIP4"/>
<comment type="caution">
    <text evidence="2">The sequence shown here is derived from an EMBL/GenBank/DDBJ whole genome shotgun (WGS) entry which is preliminary data.</text>
</comment>
<dbReference type="EMBL" id="CM029053">
    <property type="protein sequence ID" value="KAG2546966.1"/>
    <property type="molecule type" value="Genomic_DNA"/>
</dbReference>
<keyword evidence="3" id="KW-1185">Reference proteome</keyword>
<name>A0A8T0NIP4_PANVG</name>
<organism evidence="2 3">
    <name type="scientific">Panicum virgatum</name>
    <name type="common">Blackwell switchgrass</name>
    <dbReference type="NCBI Taxonomy" id="38727"/>
    <lineage>
        <taxon>Eukaryota</taxon>
        <taxon>Viridiplantae</taxon>
        <taxon>Streptophyta</taxon>
        <taxon>Embryophyta</taxon>
        <taxon>Tracheophyta</taxon>
        <taxon>Spermatophyta</taxon>
        <taxon>Magnoliopsida</taxon>
        <taxon>Liliopsida</taxon>
        <taxon>Poales</taxon>
        <taxon>Poaceae</taxon>
        <taxon>PACMAD clade</taxon>
        <taxon>Panicoideae</taxon>
        <taxon>Panicodae</taxon>
        <taxon>Paniceae</taxon>
        <taxon>Panicinae</taxon>
        <taxon>Panicum</taxon>
        <taxon>Panicum sect. Hiantes</taxon>
    </lineage>
</organism>
<sequence length="81" mass="8619">MRQPHKAPTDGGTPQLPAPCLLLLPRACPPPTPTAQPAHHPRNGAEPPPPPRLSSARLAAPRSPALSPSSSHSCREVRFER</sequence>
<evidence type="ECO:0000256" key="1">
    <source>
        <dbReference type="SAM" id="MobiDB-lite"/>
    </source>
</evidence>
<feature type="compositionally biased region" description="Low complexity" evidence="1">
    <location>
        <begin position="14"/>
        <end position="26"/>
    </location>
</feature>
<protein>
    <submittedName>
        <fullName evidence="2">Uncharacterized protein</fullName>
    </submittedName>
</protein>
<reference evidence="2" key="1">
    <citation type="submission" date="2020-05" db="EMBL/GenBank/DDBJ databases">
        <title>WGS assembly of Panicum virgatum.</title>
        <authorList>
            <person name="Lovell J.T."/>
            <person name="Jenkins J."/>
            <person name="Shu S."/>
            <person name="Juenger T.E."/>
            <person name="Schmutz J."/>
        </authorList>
    </citation>
    <scope>NUCLEOTIDE SEQUENCE</scope>
    <source>
        <strain evidence="2">AP13</strain>
    </source>
</reference>
<accession>A0A8T0NIP4</accession>
<evidence type="ECO:0000313" key="2">
    <source>
        <dbReference type="EMBL" id="KAG2546966.1"/>
    </source>
</evidence>
<dbReference type="Proteomes" id="UP000823388">
    <property type="component" value="Chromosome 9K"/>
</dbReference>
<feature type="compositionally biased region" description="Low complexity" evidence="1">
    <location>
        <begin position="53"/>
        <end position="71"/>
    </location>
</feature>
<gene>
    <name evidence="2" type="ORF">PVAP13_9KG062700</name>
</gene>
<proteinExistence type="predicted"/>